<dbReference type="RefSeq" id="WP_006908020.1">
    <property type="nucleotide sequence ID" value="NZ_JH932292.1"/>
</dbReference>
<evidence type="ECO:0000313" key="2">
    <source>
        <dbReference type="EMBL" id="EKB54510.1"/>
    </source>
</evidence>
<dbReference type="InterPro" id="IPR027417">
    <property type="entry name" value="P-loop_NTPase"/>
</dbReference>
<organism evidence="2 3">
    <name type="scientific">Facklamia hominis CCUG 36813</name>
    <dbReference type="NCBI Taxonomy" id="883111"/>
    <lineage>
        <taxon>Bacteria</taxon>
        <taxon>Bacillati</taxon>
        <taxon>Bacillota</taxon>
        <taxon>Bacilli</taxon>
        <taxon>Lactobacillales</taxon>
        <taxon>Aerococcaceae</taxon>
        <taxon>Facklamia</taxon>
    </lineage>
</organism>
<dbReference type="Gene3D" id="3.40.50.300">
    <property type="entry name" value="P-loop containing nucleotide triphosphate hydrolases"/>
    <property type="match status" value="1"/>
</dbReference>
<gene>
    <name evidence="2" type="ORF">HMPREF9706_00700</name>
</gene>
<evidence type="ECO:0000259" key="1">
    <source>
        <dbReference type="Pfam" id="PF13304"/>
    </source>
</evidence>
<dbReference type="InterPro" id="IPR051396">
    <property type="entry name" value="Bact_Antivir_Def_Nuclease"/>
</dbReference>
<dbReference type="SUPFAM" id="SSF52540">
    <property type="entry name" value="P-loop containing nucleoside triphosphate hydrolases"/>
    <property type="match status" value="1"/>
</dbReference>
<dbReference type="STRING" id="883111.HMPREF9706_00700"/>
<dbReference type="PATRIC" id="fig|883111.3.peg.699"/>
<dbReference type="HOGENOM" id="CLU_026496_0_0_9"/>
<dbReference type="EMBL" id="AGZD01000007">
    <property type="protein sequence ID" value="EKB54510.1"/>
    <property type="molecule type" value="Genomic_DNA"/>
</dbReference>
<dbReference type="PANTHER" id="PTHR43581:SF4">
    <property type="entry name" value="ATP_GTP PHOSPHATASE"/>
    <property type="match status" value="1"/>
</dbReference>
<proteinExistence type="predicted"/>
<sequence>MSSKEFKRKHEYNLQSNKDMVIDDIIGIRVDNFRLFKNQIFELGSHITIVSGRNGTMKSTLMGLIAQPYNSEHRDVFGRKMETKFSEVFKLSSEKDKNDYLYHIRLKVNGNLLLEEPVPLYFQPGNKNTKYSQKDRHRLVPSGRQKGDGYFSLPSVYINLKRLYPLIDSGEIIQVDNIEYTDEEIKFIGIFYQKVLLKSDFDEFNKYSAKTINSKKPYGPGEKSYYDVHSISSGEDNLSTFVDVMISFMRVFKIKQDNNLTGLTGIFSIDEFEASLHPIAQANLFDFLYKWGKRYKVKVLLNTHSLFLIQYVYLTYEKDKKQNDIILNFIESDGEDRLTIIKNPEYKTAYRELTLSNMEEKSNLLKVKVLCEDKVAENAIKRMIKNRKITTNIAFSHKVSNANTGTSNRLLTQLCKNFPAILEETKSIVIVDADTNIEEYKQYYKYLTKIPSIYGYAFEKEIVRYVLELDTAHKLFNDLGETKEMMKQRFVQYNINLNNSNYDTITNTTPFKNWYSSTENTILSKIITHYIKDHKEMVDQFRNELLTYMNQIRIKHGFTRIEL</sequence>
<accession>K1LCY9</accession>
<name>K1LCY9_9LACT</name>
<dbReference type="PANTHER" id="PTHR43581">
    <property type="entry name" value="ATP/GTP PHOSPHATASE"/>
    <property type="match status" value="1"/>
</dbReference>
<protein>
    <recommendedName>
        <fullName evidence="1">ATPase AAA-type core domain-containing protein</fullName>
    </recommendedName>
</protein>
<reference evidence="2 3" key="1">
    <citation type="submission" date="2012-07" db="EMBL/GenBank/DDBJ databases">
        <title>The Genome Sequence of Facklamia hominis CCUG 36813.</title>
        <authorList>
            <consortium name="The Broad Institute Genome Sequencing Platform"/>
            <person name="Earl A."/>
            <person name="Ward D."/>
            <person name="Feldgarden M."/>
            <person name="Gevers D."/>
            <person name="Huys G."/>
            <person name="Walker B."/>
            <person name="Young S.K."/>
            <person name="Zeng Q."/>
            <person name="Gargeya S."/>
            <person name="Fitzgerald M."/>
            <person name="Haas B."/>
            <person name="Abouelleil A."/>
            <person name="Alvarado L."/>
            <person name="Arachchi H.M."/>
            <person name="Berlin A.M."/>
            <person name="Chapman S.B."/>
            <person name="Goldberg J."/>
            <person name="Griggs A."/>
            <person name="Gujja S."/>
            <person name="Hansen M."/>
            <person name="Howarth C."/>
            <person name="Imamovic A."/>
            <person name="Larimer J."/>
            <person name="McCowen C."/>
            <person name="Montmayeur A."/>
            <person name="Murphy C."/>
            <person name="Neiman D."/>
            <person name="Pearson M."/>
            <person name="Priest M."/>
            <person name="Roberts A."/>
            <person name="Saif S."/>
            <person name="Shea T."/>
            <person name="Sisk P."/>
            <person name="Sykes S."/>
            <person name="Wortman J."/>
            <person name="Nusbaum C."/>
            <person name="Birren B."/>
        </authorList>
    </citation>
    <scope>NUCLEOTIDE SEQUENCE [LARGE SCALE GENOMIC DNA]</scope>
    <source>
        <strain evidence="2 3">CCUG 36813</strain>
    </source>
</reference>
<keyword evidence="3" id="KW-1185">Reference proteome</keyword>
<dbReference type="AlphaFoldDB" id="K1LCY9"/>
<evidence type="ECO:0000313" key="3">
    <source>
        <dbReference type="Proteomes" id="UP000004465"/>
    </source>
</evidence>
<dbReference type="Pfam" id="PF13304">
    <property type="entry name" value="AAA_21"/>
    <property type="match status" value="1"/>
</dbReference>
<comment type="caution">
    <text evidence="2">The sequence shown here is derived from an EMBL/GenBank/DDBJ whole genome shotgun (WGS) entry which is preliminary data.</text>
</comment>
<dbReference type="GO" id="GO:0005524">
    <property type="term" value="F:ATP binding"/>
    <property type="evidence" value="ECO:0007669"/>
    <property type="project" value="InterPro"/>
</dbReference>
<dbReference type="GO" id="GO:0016887">
    <property type="term" value="F:ATP hydrolysis activity"/>
    <property type="evidence" value="ECO:0007669"/>
    <property type="project" value="InterPro"/>
</dbReference>
<feature type="domain" description="ATPase AAA-type core" evidence="1">
    <location>
        <begin position="265"/>
        <end position="309"/>
    </location>
</feature>
<dbReference type="Proteomes" id="UP000004465">
    <property type="component" value="Unassembled WGS sequence"/>
</dbReference>
<dbReference type="InterPro" id="IPR003959">
    <property type="entry name" value="ATPase_AAA_core"/>
</dbReference>